<evidence type="ECO:0000313" key="1">
    <source>
        <dbReference type="EMBL" id="GAA3722052.1"/>
    </source>
</evidence>
<reference evidence="2" key="1">
    <citation type="journal article" date="2019" name="Int. J. Syst. Evol. Microbiol.">
        <title>The Global Catalogue of Microorganisms (GCM) 10K type strain sequencing project: providing services to taxonomists for standard genome sequencing and annotation.</title>
        <authorList>
            <consortium name="The Broad Institute Genomics Platform"/>
            <consortium name="The Broad Institute Genome Sequencing Center for Infectious Disease"/>
            <person name="Wu L."/>
            <person name="Ma J."/>
        </authorList>
    </citation>
    <scope>NUCLEOTIDE SEQUENCE [LARGE SCALE GENOMIC DNA]</scope>
    <source>
        <strain evidence="2">JCM 16904</strain>
    </source>
</reference>
<name>A0ABP7EP17_9ACTN</name>
<dbReference type="EMBL" id="BAAAZP010000283">
    <property type="protein sequence ID" value="GAA3722052.1"/>
    <property type="molecule type" value="Genomic_DNA"/>
</dbReference>
<comment type="caution">
    <text evidence="1">The sequence shown here is derived from an EMBL/GenBank/DDBJ whole genome shotgun (WGS) entry which is preliminary data.</text>
</comment>
<sequence length="272" mass="28646">MTAADRAQITATVNAAVQAATANIDAYVKEALRLLDTFHNGALASPDDLPLVLALHIDRIRDMALQAINPANAANRSDTWTNLAMRTEPVFIAPVATLAACAAFLAGDAKHGTGALETALICDPGYRLAHLMQGMLRTGSLHADFDVSDLPLPDVQPRRTWAIPLLRRADLHRQLTATGPAAIAGHDLGTARAAVARAAHAGGLAVTFTTTDSAHYERDGKALTITYGHDGGLAHAFWIHTRSQPGRRLDSLPDVLAALTALASGPDDMPPA</sequence>
<accession>A0ABP7EP17</accession>
<protein>
    <submittedName>
        <fullName evidence="1">Uncharacterized protein</fullName>
    </submittedName>
</protein>
<keyword evidence="2" id="KW-1185">Reference proteome</keyword>
<proteinExistence type="predicted"/>
<dbReference type="Proteomes" id="UP001500902">
    <property type="component" value="Unassembled WGS sequence"/>
</dbReference>
<dbReference type="Pfam" id="PF13830">
    <property type="entry name" value="DUF4192"/>
    <property type="match status" value="1"/>
</dbReference>
<evidence type="ECO:0000313" key="2">
    <source>
        <dbReference type="Proteomes" id="UP001500902"/>
    </source>
</evidence>
<gene>
    <name evidence="1" type="ORF">GCM10022224_104100</name>
</gene>
<dbReference type="InterPro" id="IPR025447">
    <property type="entry name" value="DUF4192"/>
</dbReference>
<organism evidence="1 2">
    <name type="scientific">Nonomuraea antimicrobica</name>
    <dbReference type="NCBI Taxonomy" id="561173"/>
    <lineage>
        <taxon>Bacteria</taxon>
        <taxon>Bacillati</taxon>
        <taxon>Actinomycetota</taxon>
        <taxon>Actinomycetes</taxon>
        <taxon>Streptosporangiales</taxon>
        <taxon>Streptosporangiaceae</taxon>
        <taxon>Nonomuraea</taxon>
    </lineage>
</organism>